<evidence type="ECO:0000256" key="4">
    <source>
        <dbReference type="ARBA" id="ARBA00023125"/>
    </source>
</evidence>
<reference evidence="9" key="1">
    <citation type="submission" date="2009-12" db="EMBL/GenBank/DDBJ databases">
        <title>Complete sequence of Treponema primitia strain ZAS-2.</title>
        <authorList>
            <person name="Tetu S.G."/>
            <person name="Matson E."/>
            <person name="Ren Q."/>
            <person name="Seshadri R."/>
            <person name="Elbourne L."/>
            <person name="Hassan K.A."/>
            <person name="Durkin A."/>
            <person name="Radune D."/>
            <person name="Mohamoud Y."/>
            <person name="Shay R."/>
            <person name="Jin S."/>
            <person name="Zhang X."/>
            <person name="Lucey K."/>
            <person name="Ballor N.R."/>
            <person name="Ottesen E."/>
            <person name="Rosenthal R."/>
            <person name="Allen A."/>
            <person name="Leadbetter J.R."/>
            <person name="Paulsen I.T."/>
        </authorList>
    </citation>
    <scope>NUCLEOTIDE SEQUENCE [LARGE SCALE GENOMIC DNA]</scope>
    <source>
        <strain evidence="9">ATCC BAA-887 / DSM 12427 / ZAS-2</strain>
    </source>
</reference>
<dbReference type="InterPro" id="IPR027417">
    <property type="entry name" value="P-loop_NTPase"/>
</dbReference>
<evidence type="ECO:0000256" key="6">
    <source>
        <dbReference type="ARBA" id="ARBA00023163"/>
    </source>
</evidence>
<dbReference type="Pfam" id="PF02954">
    <property type="entry name" value="HTH_8"/>
    <property type="match status" value="1"/>
</dbReference>
<dbReference type="Proteomes" id="UP000009223">
    <property type="component" value="Chromosome"/>
</dbReference>
<dbReference type="eggNOG" id="COG3604">
    <property type="taxonomic scope" value="Bacteria"/>
</dbReference>
<evidence type="ECO:0000256" key="3">
    <source>
        <dbReference type="ARBA" id="ARBA00023015"/>
    </source>
</evidence>
<keyword evidence="3" id="KW-0805">Transcription regulation</keyword>
<dbReference type="PROSITE" id="PS00688">
    <property type="entry name" value="SIGMA54_INTERACT_3"/>
    <property type="match status" value="1"/>
</dbReference>
<keyword evidence="4" id="KW-0238">DNA-binding</keyword>
<dbReference type="InterPro" id="IPR058031">
    <property type="entry name" value="AAA_lid_NorR"/>
</dbReference>
<keyword evidence="5" id="KW-0010">Activator</keyword>
<dbReference type="CDD" id="cd00009">
    <property type="entry name" value="AAA"/>
    <property type="match status" value="1"/>
</dbReference>
<evidence type="ECO:0000313" key="9">
    <source>
        <dbReference type="Proteomes" id="UP000009223"/>
    </source>
</evidence>
<dbReference type="Gene3D" id="1.10.10.60">
    <property type="entry name" value="Homeodomain-like"/>
    <property type="match status" value="1"/>
</dbReference>
<dbReference type="HOGENOM" id="CLU_000445_95_2_12"/>
<proteinExistence type="predicted"/>
<dbReference type="GO" id="GO:0006355">
    <property type="term" value="P:regulation of DNA-templated transcription"/>
    <property type="evidence" value="ECO:0007669"/>
    <property type="project" value="InterPro"/>
</dbReference>
<dbReference type="InterPro" id="IPR025944">
    <property type="entry name" value="Sigma_54_int_dom_CS"/>
</dbReference>
<feature type="domain" description="Sigma-54 factor interaction" evidence="7">
    <location>
        <begin position="220"/>
        <end position="449"/>
    </location>
</feature>
<organism evidence="8 9">
    <name type="scientific">Treponema primitia (strain ATCC BAA-887 / DSM 12427 / ZAS-2)</name>
    <dbReference type="NCBI Taxonomy" id="545694"/>
    <lineage>
        <taxon>Bacteria</taxon>
        <taxon>Pseudomonadati</taxon>
        <taxon>Spirochaetota</taxon>
        <taxon>Spirochaetia</taxon>
        <taxon>Spirochaetales</taxon>
        <taxon>Treponemataceae</taxon>
        <taxon>Treponema</taxon>
    </lineage>
</organism>
<dbReference type="Pfam" id="PF25601">
    <property type="entry name" value="AAA_lid_14"/>
    <property type="match status" value="1"/>
</dbReference>
<dbReference type="PROSITE" id="PS00676">
    <property type="entry name" value="SIGMA54_INTERACT_2"/>
    <property type="match status" value="1"/>
</dbReference>
<dbReference type="PROSITE" id="PS50045">
    <property type="entry name" value="SIGMA54_INTERACT_4"/>
    <property type="match status" value="1"/>
</dbReference>
<dbReference type="Gene3D" id="1.10.8.60">
    <property type="match status" value="1"/>
</dbReference>
<dbReference type="InterPro" id="IPR029016">
    <property type="entry name" value="GAF-like_dom_sf"/>
</dbReference>
<accession>F5YIW2</accession>
<dbReference type="PROSITE" id="PS00675">
    <property type="entry name" value="SIGMA54_INTERACT_1"/>
    <property type="match status" value="1"/>
</dbReference>
<dbReference type="SUPFAM" id="SSF46689">
    <property type="entry name" value="Homeodomain-like"/>
    <property type="match status" value="1"/>
</dbReference>
<dbReference type="InterPro" id="IPR025943">
    <property type="entry name" value="Sigma_54_int_dom_ATP-bd_2"/>
</dbReference>
<dbReference type="FunFam" id="3.40.50.300:FF:000006">
    <property type="entry name" value="DNA-binding transcriptional regulator NtrC"/>
    <property type="match status" value="1"/>
</dbReference>
<dbReference type="PRINTS" id="PR01590">
    <property type="entry name" value="HTHFIS"/>
</dbReference>
<dbReference type="GO" id="GO:0005524">
    <property type="term" value="F:ATP binding"/>
    <property type="evidence" value="ECO:0007669"/>
    <property type="project" value="UniProtKB-KW"/>
</dbReference>
<reference evidence="8 9" key="2">
    <citation type="journal article" date="2011" name="ISME J.">
        <title>RNA-seq reveals cooperative metabolic interactions between two termite-gut spirochete species in co-culture.</title>
        <authorList>
            <person name="Rosenthal A.Z."/>
            <person name="Matson E.G."/>
            <person name="Eldar A."/>
            <person name="Leadbetter J.R."/>
        </authorList>
    </citation>
    <scope>NUCLEOTIDE SEQUENCE [LARGE SCALE GENOMIC DNA]</scope>
    <source>
        <strain evidence="9">ATCC BAA-887 / DSM 12427 / ZAS-2</strain>
    </source>
</reference>
<dbReference type="InterPro" id="IPR002197">
    <property type="entry name" value="HTH_Fis"/>
</dbReference>
<name>F5YIW2_TREPZ</name>
<dbReference type="SUPFAM" id="SSF55781">
    <property type="entry name" value="GAF domain-like"/>
    <property type="match status" value="1"/>
</dbReference>
<evidence type="ECO:0000256" key="2">
    <source>
        <dbReference type="ARBA" id="ARBA00022840"/>
    </source>
</evidence>
<dbReference type="InterPro" id="IPR003593">
    <property type="entry name" value="AAA+_ATPase"/>
</dbReference>
<dbReference type="InterPro" id="IPR002078">
    <property type="entry name" value="Sigma_54_int"/>
</dbReference>
<dbReference type="SMART" id="SM00382">
    <property type="entry name" value="AAA"/>
    <property type="match status" value="1"/>
</dbReference>
<evidence type="ECO:0000256" key="5">
    <source>
        <dbReference type="ARBA" id="ARBA00023159"/>
    </source>
</evidence>
<evidence type="ECO:0000256" key="1">
    <source>
        <dbReference type="ARBA" id="ARBA00022741"/>
    </source>
</evidence>
<dbReference type="EMBL" id="CP001843">
    <property type="protein sequence ID" value="AEF85553.1"/>
    <property type="molecule type" value="Genomic_DNA"/>
</dbReference>
<evidence type="ECO:0000259" key="7">
    <source>
        <dbReference type="PROSITE" id="PS50045"/>
    </source>
</evidence>
<dbReference type="GO" id="GO:0043565">
    <property type="term" value="F:sequence-specific DNA binding"/>
    <property type="evidence" value="ECO:0007669"/>
    <property type="project" value="InterPro"/>
</dbReference>
<dbReference type="RefSeq" id="WP_015706783.1">
    <property type="nucleotide sequence ID" value="NC_015578.1"/>
</dbReference>
<dbReference type="PANTHER" id="PTHR32071">
    <property type="entry name" value="TRANSCRIPTIONAL REGULATORY PROTEIN"/>
    <property type="match status" value="1"/>
</dbReference>
<dbReference type="Pfam" id="PF00158">
    <property type="entry name" value="Sigma54_activat"/>
    <property type="match status" value="1"/>
</dbReference>
<dbReference type="KEGG" id="tpi:TREPR_3511"/>
<keyword evidence="6" id="KW-0804">Transcription</keyword>
<sequence>MTPKSEIISEAIGADREREELELLFDIARTFDKHVELRTALGPLLSLLEVRAGLSWGMVTLLDRATGLLKVEEAYGLSAEQKGRGVYRLGEGLVGRVFESGIAIMVPDLSRETHFLNRAKTRTKEDMAGLSYYCVPIRSGGNVIGTLSAERRIRSEDIDAQMIWDRTFMEKVSSIIADSAKLRERIMEEQFRLHRNSGLTASDERVNRDQGGRVMSGSEIIGTSNPMRGVYEMLFRVAPSDATVLISGESGTGKELIAAEIHRLSKRVGAPLVKVNCAAIPESLIESELFGHEKGAFTGADKQRKGRFELAHKGTLFLDEVGELSPQVQVKLLRVLQERELERVGGNSTIRVDVRLIAATNRNLEEEVKTGRFREDLYYRLNVFPVQIPPLRERKSDIVLLADYFAEKYADKNGKLIKRISTPAIDLLTSYSWPGNVRELENAIERAVILSKDQVIHSYDLPPSLQSAVSTNTEPTTTLEAALSRLEKELIVEALKIADGNMAAAARRLGITERQMGLRVHHYGINWRSYRATKM</sequence>
<dbReference type="AlphaFoldDB" id="F5YIW2"/>
<dbReference type="Pfam" id="PF01590">
    <property type="entry name" value="GAF"/>
    <property type="match status" value="1"/>
</dbReference>
<keyword evidence="2" id="KW-0067">ATP-binding</keyword>
<dbReference type="FunFam" id="1.10.8.60:FF:000014">
    <property type="entry name" value="DNA-binding transcriptional regulator NtrC"/>
    <property type="match status" value="1"/>
</dbReference>
<protein>
    <submittedName>
        <fullName evidence="8">Nif-specific regulatory protein</fullName>
    </submittedName>
</protein>
<keyword evidence="9" id="KW-1185">Reference proteome</keyword>
<dbReference type="InterPro" id="IPR009057">
    <property type="entry name" value="Homeodomain-like_sf"/>
</dbReference>
<dbReference type="STRING" id="545694.TREPR_3511"/>
<dbReference type="InterPro" id="IPR025662">
    <property type="entry name" value="Sigma_54_int_dom_ATP-bd_1"/>
</dbReference>
<dbReference type="OrthoDB" id="9803970at2"/>
<dbReference type="InterPro" id="IPR003018">
    <property type="entry name" value="GAF"/>
</dbReference>
<dbReference type="Gene3D" id="3.40.50.300">
    <property type="entry name" value="P-loop containing nucleotide triphosphate hydrolases"/>
    <property type="match status" value="1"/>
</dbReference>
<dbReference type="SUPFAM" id="SSF52540">
    <property type="entry name" value="P-loop containing nucleoside triphosphate hydrolases"/>
    <property type="match status" value="1"/>
</dbReference>
<gene>
    <name evidence="8" type="primary">nifA_1</name>
    <name evidence="8" type="ordered locus">TREPR_3511</name>
</gene>
<dbReference type="Gene3D" id="3.30.450.40">
    <property type="match status" value="1"/>
</dbReference>
<evidence type="ECO:0000313" key="8">
    <source>
        <dbReference type="EMBL" id="AEF85553.1"/>
    </source>
</evidence>
<keyword evidence="1" id="KW-0547">Nucleotide-binding</keyword>
<dbReference type="SMART" id="SM00065">
    <property type="entry name" value="GAF"/>
    <property type="match status" value="1"/>
</dbReference>